<keyword evidence="3" id="KW-1185">Reference proteome</keyword>
<evidence type="ECO:0000313" key="3">
    <source>
        <dbReference type="Proteomes" id="UP000231259"/>
    </source>
</evidence>
<feature type="signal peptide" evidence="1">
    <location>
        <begin position="1"/>
        <end position="35"/>
    </location>
</feature>
<reference evidence="2 3" key="1">
    <citation type="submission" date="2013-09" db="EMBL/GenBank/DDBJ databases">
        <title>Genome sequencing of Phaeobacter antarcticus sp. nov. SM1211.</title>
        <authorList>
            <person name="Zhang X.-Y."/>
            <person name="Liu C."/>
            <person name="Chen X.-L."/>
            <person name="Xie B.-B."/>
            <person name="Qin Q.-L."/>
            <person name="Rong J.-C."/>
            <person name="Zhang Y.-Z."/>
        </authorList>
    </citation>
    <scope>NUCLEOTIDE SEQUENCE [LARGE SCALE GENOMIC DNA]</scope>
    <source>
        <strain evidence="2 3">SM1211</strain>
    </source>
</reference>
<proteinExistence type="predicted"/>
<protein>
    <recommendedName>
        <fullName evidence="4">DUF4177 domain-containing protein</fullName>
    </recommendedName>
</protein>
<dbReference type="EMBL" id="AWWI01000121">
    <property type="protein sequence ID" value="PIL18564.1"/>
    <property type="molecule type" value="Genomic_DNA"/>
</dbReference>
<evidence type="ECO:0008006" key="4">
    <source>
        <dbReference type="Google" id="ProtNLM"/>
    </source>
</evidence>
<dbReference type="AlphaFoldDB" id="A0A2G8RAK0"/>
<gene>
    <name evidence="2" type="ORF">P775_18495</name>
</gene>
<evidence type="ECO:0000313" key="2">
    <source>
        <dbReference type="EMBL" id="PIL18564.1"/>
    </source>
</evidence>
<evidence type="ECO:0000256" key="1">
    <source>
        <dbReference type="SAM" id="SignalP"/>
    </source>
</evidence>
<name>A0A2G8RAK0_9RHOB</name>
<accession>A0A2G8RAK0</accession>
<sequence>MNIRRIHASVGDMKTIVLTLAFLVPALLSAGVAQAACYADYKAKQDNPLRLHYGVAELSGACTIQAAQAELGARLSSQGWTLLNVVSVFDEAGLNQRKSSAGQYYLRF</sequence>
<dbReference type="Proteomes" id="UP000231259">
    <property type="component" value="Unassembled WGS sequence"/>
</dbReference>
<feature type="chain" id="PRO_5013614210" description="DUF4177 domain-containing protein" evidence="1">
    <location>
        <begin position="36"/>
        <end position="108"/>
    </location>
</feature>
<comment type="caution">
    <text evidence="2">The sequence shown here is derived from an EMBL/GenBank/DDBJ whole genome shotgun (WGS) entry which is preliminary data.</text>
</comment>
<keyword evidence="1" id="KW-0732">Signal</keyword>
<organism evidence="2 3">
    <name type="scientific">Puniceibacterium antarcticum</name>
    <dbReference type="NCBI Taxonomy" id="1206336"/>
    <lineage>
        <taxon>Bacteria</taxon>
        <taxon>Pseudomonadati</taxon>
        <taxon>Pseudomonadota</taxon>
        <taxon>Alphaproteobacteria</taxon>
        <taxon>Rhodobacterales</taxon>
        <taxon>Paracoccaceae</taxon>
        <taxon>Puniceibacterium</taxon>
    </lineage>
</organism>